<keyword evidence="7" id="KW-0479">Metal-binding</keyword>
<gene>
    <name evidence="11" type="ORF">GQ602_007057</name>
</gene>
<evidence type="ECO:0000256" key="2">
    <source>
        <dbReference type="ARBA" id="ARBA00001947"/>
    </source>
</evidence>
<keyword evidence="5" id="KW-0819">tRNA processing</keyword>
<dbReference type="PANTHER" id="PTHR12553:SF49">
    <property type="entry name" value="ZINC PHOSPHODIESTERASE ELAC PROTEIN 2"/>
    <property type="match status" value="1"/>
</dbReference>
<organism evidence="11 12">
    <name type="scientific">Ophiocordyceps camponoti-floridani</name>
    <dbReference type="NCBI Taxonomy" id="2030778"/>
    <lineage>
        <taxon>Eukaryota</taxon>
        <taxon>Fungi</taxon>
        <taxon>Dikarya</taxon>
        <taxon>Ascomycota</taxon>
        <taxon>Pezizomycotina</taxon>
        <taxon>Sordariomycetes</taxon>
        <taxon>Hypocreomycetidae</taxon>
        <taxon>Hypocreales</taxon>
        <taxon>Ophiocordycipitaceae</taxon>
        <taxon>Ophiocordyceps</taxon>
    </lineage>
</organism>
<keyword evidence="9" id="KW-0378">Hydrolase</keyword>
<dbReference type="EC" id="3.1.26.11" evidence="4"/>
<comment type="catalytic activity">
    <reaction evidence="1">
        <text>Endonucleolytic cleavage of RNA, removing extra 3' nucleotides from tRNA precursor, generating 3' termini of tRNAs. A 3'-hydroxy group is left at the tRNA terminus and a 5'-phosphoryl group is left at the trailer molecule.</text>
        <dbReference type="EC" id="3.1.26.11"/>
    </reaction>
</comment>
<sequence length="86" mass="9642">MRPHALAKKHSTLDEALDIARQMEARRTLLTHFSQRYVKAESLRAGADGNVIMAYDMMRVRLGEFHQAASFVPAVQALMESLGAQE</sequence>
<dbReference type="GO" id="GO:1990180">
    <property type="term" value="P:mitochondrial tRNA 3'-end processing"/>
    <property type="evidence" value="ECO:0007669"/>
    <property type="project" value="TreeGrafter"/>
</dbReference>
<evidence type="ECO:0000313" key="12">
    <source>
        <dbReference type="Proteomes" id="UP000562929"/>
    </source>
</evidence>
<dbReference type="EMBL" id="JAACLJ010000009">
    <property type="protein sequence ID" value="KAF4580920.1"/>
    <property type="molecule type" value="Genomic_DNA"/>
</dbReference>
<evidence type="ECO:0000256" key="3">
    <source>
        <dbReference type="ARBA" id="ARBA00007823"/>
    </source>
</evidence>
<evidence type="ECO:0000256" key="5">
    <source>
        <dbReference type="ARBA" id="ARBA00022694"/>
    </source>
</evidence>
<keyword evidence="12" id="KW-1185">Reference proteome</keyword>
<dbReference type="AlphaFoldDB" id="A0A8H4Q0N0"/>
<comment type="similarity">
    <text evidence="3">Belongs to the RNase Z family.</text>
</comment>
<dbReference type="Proteomes" id="UP000562929">
    <property type="component" value="Unassembled WGS sequence"/>
</dbReference>
<evidence type="ECO:0000256" key="9">
    <source>
        <dbReference type="ARBA" id="ARBA00022801"/>
    </source>
</evidence>
<dbReference type="GO" id="GO:0046872">
    <property type="term" value="F:metal ion binding"/>
    <property type="evidence" value="ECO:0007669"/>
    <property type="project" value="UniProtKB-KW"/>
</dbReference>
<dbReference type="SUPFAM" id="SSF56281">
    <property type="entry name" value="Metallo-hydrolase/oxidoreductase"/>
    <property type="match status" value="1"/>
</dbReference>
<evidence type="ECO:0000256" key="8">
    <source>
        <dbReference type="ARBA" id="ARBA00022759"/>
    </source>
</evidence>
<keyword evidence="8" id="KW-0255">Endonuclease</keyword>
<dbReference type="InterPro" id="IPR047151">
    <property type="entry name" value="RNZ2-like"/>
</dbReference>
<evidence type="ECO:0000313" key="11">
    <source>
        <dbReference type="EMBL" id="KAF4580920.1"/>
    </source>
</evidence>
<dbReference type="InterPro" id="IPR036866">
    <property type="entry name" value="RibonucZ/Hydroxyglut_hydro"/>
</dbReference>
<evidence type="ECO:0000256" key="4">
    <source>
        <dbReference type="ARBA" id="ARBA00012477"/>
    </source>
</evidence>
<proteinExistence type="inferred from homology"/>
<keyword evidence="10" id="KW-0862">Zinc</keyword>
<evidence type="ECO:0000256" key="10">
    <source>
        <dbReference type="ARBA" id="ARBA00022833"/>
    </source>
</evidence>
<protein>
    <recommendedName>
        <fullName evidence="4">ribonuclease Z</fullName>
        <ecNumber evidence="4">3.1.26.11</ecNumber>
    </recommendedName>
</protein>
<evidence type="ECO:0000256" key="1">
    <source>
        <dbReference type="ARBA" id="ARBA00000402"/>
    </source>
</evidence>
<comment type="caution">
    <text evidence="11">The sequence shown here is derived from an EMBL/GenBank/DDBJ whole genome shotgun (WGS) entry which is preliminary data.</text>
</comment>
<evidence type="ECO:0000256" key="6">
    <source>
        <dbReference type="ARBA" id="ARBA00022722"/>
    </source>
</evidence>
<dbReference type="GO" id="GO:0005739">
    <property type="term" value="C:mitochondrion"/>
    <property type="evidence" value="ECO:0007669"/>
    <property type="project" value="TreeGrafter"/>
</dbReference>
<dbReference type="GO" id="GO:0042781">
    <property type="term" value="F:3'-tRNA processing endoribonuclease activity"/>
    <property type="evidence" value="ECO:0007669"/>
    <property type="project" value="UniProtKB-EC"/>
</dbReference>
<dbReference type="Gene3D" id="3.60.15.10">
    <property type="entry name" value="Ribonuclease Z/Hydroxyacylglutathione hydrolase-like"/>
    <property type="match status" value="1"/>
</dbReference>
<comment type="cofactor">
    <cofactor evidence="2">
        <name>Zn(2+)</name>
        <dbReference type="ChEBI" id="CHEBI:29105"/>
    </cofactor>
</comment>
<dbReference type="PANTHER" id="PTHR12553">
    <property type="entry name" value="ZINC PHOSPHODIESTERASE ELAC PROTEIN 2"/>
    <property type="match status" value="1"/>
</dbReference>
<name>A0A8H4Q0N0_9HYPO</name>
<evidence type="ECO:0000256" key="7">
    <source>
        <dbReference type="ARBA" id="ARBA00022723"/>
    </source>
</evidence>
<dbReference type="OrthoDB" id="527344at2759"/>
<keyword evidence="6" id="KW-0540">Nuclease</keyword>
<accession>A0A8H4Q0N0</accession>
<reference evidence="11 12" key="1">
    <citation type="journal article" date="2020" name="G3 (Bethesda)">
        <title>Genetic Underpinnings of Host Manipulation by Ophiocordyceps as Revealed by Comparative Transcriptomics.</title>
        <authorList>
            <person name="Will I."/>
            <person name="Das B."/>
            <person name="Trinh T."/>
            <person name="Brachmann A."/>
            <person name="Ohm R.A."/>
            <person name="de Bekker C."/>
        </authorList>
    </citation>
    <scope>NUCLEOTIDE SEQUENCE [LARGE SCALE GENOMIC DNA]</scope>
    <source>
        <strain evidence="11 12">EC05</strain>
    </source>
</reference>